<feature type="non-terminal residue" evidence="2">
    <location>
        <position position="110"/>
    </location>
</feature>
<dbReference type="AlphaFoldDB" id="X1UXV5"/>
<gene>
    <name evidence="2" type="ORF">S12H4_50742</name>
</gene>
<dbReference type="EMBL" id="BARW01031993">
    <property type="protein sequence ID" value="GAJ08412.1"/>
    <property type="molecule type" value="Genomic_DNA"/>
</dbReference>
<dbReference type="GO" id="GO:0010181">
    <property type="term" value="F:FMN binding"/>
    <property type="evidence" value="ECO:0007669"/>
    <property type="project" value="InterPro"/>
</dbReference>
<dbReference type="Gene3D" id="3.40.50.360">
    <property type="match status" value="1"/>
</dbReference>
<comment type="caution">
    <text evidence="2">The sequence shown here is derived from an EMBL/GenBank/DDBJ whole genome shotgun (WGS) entry which is preliminary data.</text>
</comment>
<accession>X1UXV5</accession>
<evidence type="ECO:0000259" key="1">
    <source>
        <dbReference type="PROSITE" id="PS50902"/>
    </source>
</evidence>
<name>X1UXV5_9ZZZZ</name>
<evidence type="ECO:0000313" key="2">
    <source>
        <dbReference type="EMBL" id="GAJ08412.1"/>
    </source>
</evidence>
<proteinExistence type="predicted"/>
<sequence length="110" mass="12060">MDNILIIFHSQNGTVEEMAHAVKRGVEKTKGYSVIFKRAQDATWQDLKEADGIAIGTPDYFDYMAGTVKDFFDRTFYLSQSKIKGSLVADIPCVFFASGGTGGIPAIESL</sequence>
<dbReference type="PROSITE" id="PS50902">
    <property type="entry name" value="FLAVODOXIN_LIKE"/>
    <property type="match status" value="1"/>
</dbReference>
<reference evidence="2" key="1">
    <citation type="journal article" date="2014" name="Front. Microbiol.">
        <title>High frequency of phylogenetically diverse reductive dehalogenase-homologous genes in deep subseafloor sedimentary metagenomes.</title>
        <authorList>
            <person name="Kawai M."/>
            <person name="Futagami T."/>
            <person name="Toyoda A."/>
            <person name="Takaki Y."/>
            <person name="Nishi S."/>
            <person name="Hori S."/>
            <person name="Arai W."/>
            <person name="Tsubouchi T."/>
            <person name="Morono Y."/>
            <person name="Uchiyama I."/>
            <person name="Ito T."/>
            <person name="Fujiyama A."/>
            <person name="Inagaki F."/>
            <person name="Takami H."/>
        </authorList>
    </citation>
    <scope>NUCLEOTIDE SEQUENCE</scope>
    <source>
        <strain evidence="2">Expedition CK06-06</strain>
    </source>
</reference>
<dbReference type="SUPFAM" id="SSF52218">
    <property type="entry name" value="Flavoproteins"/>
    <property type="match status" value="1"/>
</dbReference>
<organism evidence="2">
    <name type="scientific">marine sediment metagenome</name>
    <dbReference type="NCBI Taxonomy" id="412755"/>
    <lineage>
        <taxon>unclassified sequences</taxon>
        <taxon>metagenomes</taxon>
        <taxon>ecological metagenomes</taxon>
    </lineage>
</organism>
<dbReference type="InterPro" id="IPR008254">
    <property type="entry name" value="Flavodoxin/NO_synth"/>
</dbReference>
<dbReference type="Pfam" id="PF00258">
    <property type="entry name" value="Flavodoxin_1"/>
    <property type="match status" value="1"/>
</dbReference>
<protein>
    <recommendedName>
        <fullName evidence="1">Flavodoxin-like domain-containing protein</fullName>
    </recommendedName>
</protein>
<feature type="domain" description="Flavodoxin-like" evidence="1">
    <location>
        <begin position="4"/>
        <end position="110"/>
    </location>
</feature>
<dbReference type="InterPro" id="IPR029039">
    <property type="entry name" value="Flavoprotein-like_sf"/>
</dbReference>